<dbReference type="PATRIC" id="fig|246787.4.peg.2733"/>
<evidence type="ECO:0000256" key="6">
    <source>
        <dbReference type="ARBA" id="ARBA00022723"/>
    </source>
</evidence>
<proteinExistence type="predicted"/>
<dbReference type="PANTHER" id="PTHR30040">
    <property type="entry name" value="THIAMINE BIOSYNTHESIS LIPOPROTEIN APBE"/>
    <property type="match status" value="1"/>
</dbReference>
<comment type="cofactor">
    <cofactor evidence="1">
        <name>Mg(2+)</name>
        <dbReference type="ChEBI" id="CHEBI:18420"/>
    </cofactor>
</comment>
<evidence type="ECO:0000256" key="7">
    <source>
        <dbReference type="ARBA" id="ARBA00022827"/>
    </source>
</evidence>
<gene>
    <name evidence="11" type="ORF">BcellWH2_02656</name>
</gene>
<evidence type="ECO:0000256" key="4">
    <source>
        <dbReference type="ARBA" id="ARBA00022630"/>
    </source>
</evidence>
<evidence type="ECO:0000313" key="11">
    <source>
        <dbReference type="EMBL" id="ALJ59895.1"/>
    </source>
</evidence>
<name>A0A0P0G765_9BACE</name>
<dbReference type="Proteomes" id="UP000061809">
    <property type="component" value="Chromosome"/>
</dbReference>
<comment type="catalytic activity">
    <reaction evidence="10">
        <text>L-threonyl-[protein] + FAD = FMN-L-threonyl-[protein] + AMP + H(+)</text>
        <dbReference type="Rhea" id="RHEA:36847"/>
        <dbReference type="Rhea" id="RHEA-COMP:11060"/>
        <dbReference type="Rhea" id="RHEA-COMP:11061"/>
        <dbReference type="ChEBI" id="CHEBI:15378"/>
        <dbReference type="ChEBI" id="CHEBI:30013"/>
        <dbReference type="ChEBI" id="CHEBI:57692"/>
        <dbReference type="ChEBI" id="CHEBI:74257"/>
        <dbReference type="ChEBI" id="CHEBI:456215"/>
        <dbReference type="EC" id="2.7.1.180"/>
    </reaction>
</comment>
<evidence type="ECO:0000313" key="12">
    <source>
        <dbReference type="Proteomes" id="UP000061809"/>
    </source>
</evidence>
<evidence type="ECO:0000256" key="9">
    <source>
        <dbReference type="ARBA" id="ARBA00031306"/>
    </source>
</evidence>
<dbReference type="SUPFAM" id="SSF143631">
    <property type="entry name" value="ApbE-like"/>
    <property type="match status" value="1"/>
</dbReference>
<dbReference type="KEGG" id="bcel:BcellWH2_02656"/>
<dbReference type="InterPro" id="IPR003374">
    <property type="entry name" value="ApbE-like_sf"/>
</dbReference>
<keyword evidence="7" id="KW-0274">FAD</keyword>
<keyword evidence="6" id="KW-0479">Metal-binding</keyword>
<accession>A0A0P0G765</accession>
<dbReference type="GO" id="GO:0016740">
    <property type="term" value="F:transferase activity"/>
    <property type="evidence" value="ECO:0007669"/>
    <property type="project" value="UniProtKB-KW"/>
</dbReference>
<evidence type="ECO:0000256" key="10">
    <source>
        <dbReference type="ARBA" id="ARBA00048540"/>
    </source>
</evidence>
<protein>
    <recommendedName>
        <fullName evidence="3">FAD:protein FMN transferase</fullName>
        <ecNumber evidence="2">2.7.1.180</ecNumber>
    </recommendedName>
    <alternativeName>
        <fullName evidence="9">Flavin transferase</fullName>
    </alternativeName>
</protein>
<keyword evidence="4" id="KW-0285">Flavoprotein</keyword>
<dbReference type="Pfam" id="PF02424">
    <property type="entry name" value="ApbE"/>
    <property type="match status" value="1"/>
</dbReference>
<organism evidence="11 12">
    <name type="scientific">Bacteroides cellulosilyticus</name>
    <dbReference type="NCBI Taxonomy" id="246787"/>
    <lineage>
        <taxon>Bacteria</taxon>
        <taxon>Pseudomonadati</taxon>
        <taxon>Bacteroidota</taxon>
        <taxon>Bacteroidia</taxon>
        <taxon>Bacteroidales</taxon>
        <taxon>Bacteroidaceae</taxon>
        <taxon>Bacteroides</taxon>
    </lineage>
</organism>
<evidence type="ECO:0000256" key="1">
    <source>
        <dbReference type="ARBA" id="ARBA00001946"/>
    </source>
</evidence>
<evidence type="ECO:0000256" key="5">
    <source>
        <dbReference type="ARBA" id="ARBA00022679"/>
    </source>
</evidence>
<dbReference type="EMBL" id="CP012801">
    <property type="protein sequence ID" value="ALJ59895.1"/>
    <property type="molecule type" value="Genomic_DNA"/>
</dbReference>
<sequence>MQNCGLPFHFSLGNTDLKMPDVIKHLYKYSPSQGGLLYAWFPSMHTRVDIMLCGRQGEDILLSVVDAVYKMLCRLEKMANYYDADSELAYLNRTASTHPQQVSHELYDMLTFCVDCYIRTAGCFDVTIHSADYTPNLIRSVQLSPQERTLLFLQRGVTINLSGFLKGYALEKTRKLLQYYEVKDALINMGNSSVLALGHHPLADGWKVGFGQGAVPNGRKPQELLLQNECLTTSGNDSHERKHIINPRNGKPVEGKREVAVVTDNGAIGEVLSTGLFVADARQREILEAEFRPRLILDL</sequence>
<reference evidence="11 12" key="1">
    <citation type="journal article" date="2015" name="Science">
        <title>Genetic determinants of in vivo fitness and diet responsiveness in multiple human gut Bacteroides.</title>
        <authorList>
            <person name="Wu M."/>
            <person name="McNulty N.P."/>
            <person name="Rodionov D.A."/>
            <person name="Khoroshkin M.S."/>
            <person name="Griffin N.W."/>
            <person name="Cheng J."/>
            <person name="Latreille P."/>
            <person name="Kerstetter R.A."/>
            <person name="Terrapon N."/>
            <person name="Henrissat B."/>
            <person name="Osterman A.L."/>
            <person name="Gordon J.I."/>
        </authorList>
    </citation>
    <scope>NUCLEOTIDE SEQUENCE [LARGE SCALE GENOMIC DNA]</scope>
    <source>
        <strain evidence="11 12">WH2</strain>
    </source>
</reference>
<dbReference type="GO" id="GO:0046872">
    <property type="term" value="F:metal ion binding"/>
    <property type="evidence" value="ECO:0007669"/>
    <property type="project" value="UniProtKB-KW"/>
</dbReference>
<evidence type="ECO:0000256" key="8">
    <source>
        <dbReference type="ARBA" id="ARBA00022842"/>
    </source>
</evidence>
<dbReference type="EC" id="2.7.1.180" evidence="2"/>
<keyword evidence="5" id="KW-0808">Transferase</keyword>
<dbReference type="PANTHER" id="PTHR30040:SF2">
    <property type="entry name" value="FAD:PROTEIN FMN TRANSFERASE"/>
    <property type="match status" value="1"/>
</dbReference>
<dbReference type="InterPro" id="IPR024932">
    <property type="entry name" value="ApbE"/>
</dbReference>
<evidence type="ECO:0000256" key="2">
    <source>
        <dbReference type="ARBA" id="ARBA00011955"/>
    </source>
</evidence>
<keyword evidence="8" id="KW-0460">Magnesium</keyword>
<dbReference type="Gene3D" id="3.10.520.10">
    <property type="entry name" value="ApbE-like domains"/>
    <property type="match status" value="1"/>
</dbReference>
<evidence type="ECO:0000256" key="3">
    <source>
        <dbReference type="ARBA" id="ARBA00016337"/>
    </source>
</evidence>
<dbReference type="AlphaFoldDB" id="A0A0P0G765"/>
<keyword evidence="11" id="KW-0449">Lipoprotein</keyword>